<accession>A0ABU6NTM7</accession>
<sequence>MSYTGVTVEIKNGLAMIKLNNPGRANALSKFLVADLASALAKLKKRDGLHSVIFTGGESKAFCSGADLKERLEMDETEIIEFVSLLRRVLADIEELPMPTIAAIKGLALGGGCELALACDIRIIEENALIGLPEVSWGIIPGAGGTQRLTELIGAGKAKKMIFTAAKLTGSEAYEIGLAEYIVSRGQSEEKALEIAKEISCNSRNSIELAKKAINFFNKDRLVQGLEEEWNCYKETINHSDRLEGLASFNEKRKPKYF</sequence>
<dbReference type="InterPro" id="IPR029045">
    <property type="entry name" value="ClpP/crotonase-like_dom_sf"/>
</dbReference>
<dbReference type="PANTHER" id="PTHR11941:SF171">
    <property type="entry name" value="SD19268P"/>
    <property type="match status" value="1"/>
</dbReference>
<comment type="caution">
    <text evidence="3">The sequence shown here is derived from an EMBL/GenBank/DDBJ whole genome shotgun (WGS) entry which is preliminary data.</text>
</comment>
<organism evidence="3 4">
    <name type="scientific">Metabacillus fastidiosus</name>
    <dbReference type="NCBI Taxonomy" id="1458"/>
    <lineage>
        <taxon>Bacteria</taxon>
        <taxon>Bacillati</taxon>
        <taxon>Bacillota</taxon>
        <taxon>Bacilli</taxon>
        <taxon>Bacillales</taxon>
        <taxon>Bacillaceae</taxon>
        <taxon>Metabacillus</taxon>
    </lineage>
</organism>
<gene>
    <name evidence="3" type="ORF">P9271_03810</name>
</gene>
<dbReference type="Gene3D" id="1.10.12.10">
    <property type="entry name" value="Lyase 2-enoyl-coa Hydratase, Chain A, domain 2"/>
    <property type="match status" value="1"/>
</dbReference>
<name>A0ABU6NTM7_9BACI</name>
<dbReference type="Proteomes" id="UP001342826">
    <property type="component" value="Unassembled WGS sequence"/>
</dbReference>
<evidence type="ECO:0000313" key="4">
    <source>
        <dbReference type="Proteomes" id="UP001342826"/>
    </source>
</evidence>
<dbReference type="InterPro" id="IPR001753">
    <property type="entry name" value="Enoyl-CoA_hydra/iso"/>
</dbReference>
<dbReference type="GeneID" id="301141428"/>
<comment type="similarity">
    <text evidence="1">Belongs to the enoyl-CoA hydratase/isomerase family.</text>
</comment>
<protein>
    <submittedName>
        <fullName evidence="3">Enoyl-CoA hydratase-related protein</fullName>
    </submittedName>
</protein>
<keyword evidence="2" id="KW-0456">Lyase</keyword>
<dbReference type="CDD" id="cd06558">
    <property type="entry name" value="crotonase-like"/>
    <property type="match status" value="1"/>
</dbReference>
<keyword evidence="4" id="KW-1185">Reference proteome</keyword>
<dbReference type="EMBL" id="JARTFS010000003">
    <property type="protein sequence ID" value="MED4400469.1"/>
    <property type="molecule type" value="Genomic_DNA"/>
</dbReference>
<evidence type="ECO:0000256" key="2">
    <source>
        <dbReference type="ARBA" id="ARBA00023239"/>
    </source>
</evidence>
<dbReference type="PANTHER" id="PTHR11941">
    <property type="entry name" value="ENOYL-COA HYDRATASE-RELATED"/>
    <property type="match status" value="1"/>
</dbReference>
<dbReference type="Gene3D" id="3.90.226.10">
    <property type="entry name" value="2-enoyl-CoA Hydratase, Chain A, domain 1"/>
    <property type="match status" value="1"/>
</dbReference>
<evidence type="ECO:0000256" key="1">
    <source>
        <dbReference type="ARBA" id="ARBA00005254"/>
    </source>
</evidence>
<evidence type="ECO:0000313" key="3">
    <source>
        <dbReference type="EMBL" id="MED4400469.1"/>
    </source>
</evidence>
<dbReference type="InterPro" id="IPR014748">
    <property type="entry name" value="Enoyl-CoA_hydra_C"/>
</dbReference>
<dbReference type="SUPFAM" id="SSF52096">
    <property type="entry name" value="ClpP/crotonase"/>
    <property type="match status" value="1"/>
</dbReference>
<dbReference type="RefSeq" id="WP_066230281.1">
    <property type="nucleotide sequence ID" value="NZ_JARTFQ010000008.1"/>
</dbReference>
<dbReference type="Pfam" id="PF00378">
    <property type="entry name" value="ECH_1"/>
    <property type="match status" value="1"/>
</dbReference>
<proteinExistence type="inferred from homology"/>
<reference evidence="3 4" key="1">
    <citation type="submission" date="2023-03" db="EMBL/GenBank/DDBJ databases">
        <title>Bacillus Genome Sequencing.</title>
        <authorList>
            <person name="Dunlap C."/>
        </authorList>
    </citation>
    <scope>NUCLEOTIDE SEQUENCE [LARGE SCALE GENOMIC DNA]</scope>
    <source>
        <strain evidence="3 4">NRS-1717</strain>
    </source>
</reference>